<proteinExistence type="predicted"/>
<gene>
    <name evidence="1" type="ORF">FH972_019550</name>
</gene>
<dbReference type="EMBL" id="CM017328">
    <property type="protein sequence ID" value="KAE8124685.1"/>
    <property type="molecule type" value="Genomic_DNA"/>
</dbReference>
<dbReference type="Proteomes" id="UP000327013">
    <property type="component" value="Chromosome 8"/>
</dbReference>
<sequence length="112" mass="11636">MEHPVMIAANPPSKPLQTLVTFQWLERIRLLKRVVRVAVLLASRGHGGSAHGAPLAIVATGFIGAEDLGEGAGIEPVPVEPEKESVKDNEGCAVAVTMVKLADSGAFDEGAA</sequence>
<evidence type="ECO:0000313" key="2">
    <source>
        <dbReference type="Proteomes" id="UP000327013"/>
    </source>
</evidence>
<evidence type="ECO:0000313" key="1">
    <source>
        <dbReference type="EMBL" id="KAE8124685.1"/>
    </source>
</evidence>
<name>A0A5N6RQS4_9ROSI</name>
<protein>
    <submittedName>
        <fullName evidence="1">Uncharacterized protein</fullName>
    </submittedName>
</protein>
<organism evidence="1 2">
    <name type="scientific">Carpinus fangiana</name>
    <dbReference type="NCBI Taxonomy" id="176857"/>
    <lineage>
        <taxon>Eukaryota</taxon>
        <taxon>Viridiplantae</taxon>
        <taxon>Streptophyta</taxon>
        <taxon>Embryophyta</taxon>
        <taxon>Tracheophyta</taxon>
        <taxon>Spermatophyta</taxon>
        <taxon>Magnoliopsida</taxon>
        <taxon>eudicotyledons</taxon>
        <taxon>Gunneridae</taxon>
        <taxon>Pentapetalae</taxon>
        <taxon>rosids</taxon>
        <taxon>fabids</taxon>
        <taxon>Fagales</taxon>
        <taxon>Betulaceae</taxon>
        <taxon>Carpinus</taxon>
    </lineage>
</organism>
<dbReference type="AlphaFoldDB" id="A0A5N6RQS4"/>
<keyword evidence="2" id="KW-1185">Reference proteome</keyword>
<accession>A0A5N6RQS4</accession>
<reference evidence="1 2" key="1">
    <citation type="submission" date="2019-06" db="EMBL/GenBank/DDBJ databases">
        <title>A chromosomal-level reference genome of Carpinus fangiana (Coryloideae, Betulaceae).</title>
        <authorList>
            <person name="Yang X."/>
            <person name="Wang Z."/>
            <person name="Zhang L."/>
            <person name="Hao G."/>
            <person name="Liu J."/>
            <person name="Yang Y."/>
        </authorList>
    </citation>
    <scope>NUCLEOTIDE SEQUENCE [LARGE SCALE GENOMIC DNA]</scope>
    <source>
        <strain evidence="1">Cfa_2016G</strain>
        <tissue evidence="1">Leaf</tissue>
    </source>
</reference>